<name>A0A369W4L6_9HYPH</name>
<comment type="subcellular location">
    <subcellularLocation>
        <location evidence="1">Cell envelope</location>
    </subcellularLocation>
</comment>
<dbReference type="OrthoDB" id="63946at2"/>
<dbReference type="PANTHER" id="PTHR30532:SF28">
    <property type="entry name" value="PETROBACTIN-BINDING PROTEIN YCLQ"/>
    <property type="match status" value="1"/>
</dbReference>
<dbReference type="InterPro" id="IPR051313">
    <property type="entry name" value="Bact_iron-sidero_bind"/>
</dbReference>
<sequence>MIVTRLNLFRTATVAFAASLALTAGASAQETTVSHPQGETTISGVPEKVFTIDWAAFDNLNALGVDVAGAPGSNAPGYLADLVTDDLVNVGSLFEPDFETIAAEQPDLVIVAARSAGTYPQVSEIAPTIDMSVSNADLIAGVEGNIEQLGEIFGLQDRAAELVADLNAKVEEARAAADGKGIGLVLVTNAGNLGVYGPDSRVAWIHNELGIPSVMANVEDGDHGGDGVSFEYLLESNPDWLFVVDRDAGVGNEGAAAALLDNELMHQTTAWQNDQIIYLDPQAAYITMHGYSGLMLMLDQVIDGYNAE</sequence>
<evidence type="ECO:0000256" key="3">
    <source>
        <dbReference type="ARBA" id="ARBA00022448"/>
    </source>
</evidence>
<keyword evidence="4" id="KW-0410">Iron transport</keyword>
<comment type="caution">
    <text evidence="8">The sequence shown here is derived from an EMBL/GenBank/DDBJ whole genome shotgun (WGS) entry which is preliminary data.</text>
</comment>
<reference evidence="9" key="1">
    <citation type="submission" date="2018-07" db="EMBL/GenBank/DDBJ databases">
        <authorList>
            <person name="Liu B.-T."/>
            <person name="Du Z."/>
        </authorList>
    </citation>
    <scope>NUCLEOTIDE SEQUENCE [LARGE SCALE GENOMIC DNA]</scope>
    <source>
        <strain evidence="9">XYN52</strain>
    </source>
</reference>
<accession>A0A369W4L6</accession>
<feature type="chain" id="PRO_5016794191" evidence="6">
    <location>
        <begin position="29"/>
        <end position="308"/>
    </location>
</feature>
<evidence type="ECO:0000256" key="6">
    <source>
        <dbReference type="SAM" id="SignalP"/>
    </source>
</evidence>
<dbReference type="Pfam" id="PF01497">
    <property type="entry name" value="Peripla_BP_2"/>
    <property type="match status" value="1"/>
</dbReference>
<keyword evidence="4" id="KW-0406">Ion transport</keyword>
<dbReference type="InterPro" id="IPR033870">
    <property type="entry name" value="FatB"/>
</dbReference>
<dbReference type="GO" id="GO:1901678">
    <property type="term" value="P:iron coordination entity transport"/>
    <property type="evidence" value="ECO:0007669"/>
    <property type="project" value="UniProtKB-ARBA"/>
</dbReference>
<evidence type="ECO:0000256" key="2">
    <source>
        <dbReference type="ARBA" id="ARBA00008814"/>
    </source>
</evidence>
<evidence type="ECO:0000313" key="8">
    <source>
        <dbReference type="EMBL" id="RDE08969.1"/>
    </source>
</evidence>
<dbReference type="PROSITE" id="PS50983">
    <property type="entry name" value="FE_B12_PBP"/>
    <property type="match status" value="1"/>
</dbReference>
<comment type="similarity">
    <text evidence="2">Belongs to the bacterial solute-binding protein 8 family.</text>
</comment>
<keyword evidence="9" id="KW-1185">Reference proteome</keyword>
<protein>
    <submittedName>
        <fullName evidence="8">Iron ABC transporter substrate-binding protein</fullName>
    </submittedName>
</protein>
<evidence type="ECO:0000256" key="1">
    <source>
        <dbReference type="ARBA" id="ARBA00004196"/>
    </source>
</evidence>
<dbReference type="SUPFAM" id="SSF53807">
    <property type="entry name" value="Helical backbone' metal receptor"/>
    <property type="match status" value="1"/>
</dbReference>
<dbReference type="PANTHER" id="PTHR30532">
    <property type="entry name" value="IRON III DICITRATE-BINDING PERIPLASMIC PROTEIN"/>
    <property type="match status" value="1"/>
</dbReference>
<feature type="signal peptide" evidence="6">
    <location>
        <begin position="1"/>
        <end position="28"/>
    </location>
</feature>
<keyword evidence="5 6" id="KW-0732">Signal</keyword>
<dbReference type="CDD" id="cd01140">
    <property type="entry name" value="FatB"/>
    <property type="match status" value="1"/>
</dbReference>
<feature type="domain" description="Fe/B12 periplasmic-binding" evidence="7">
    <location>
        <begin position="48"/>
        <end position="308"/>
    </location>
</feature>
<keyword evidence="3" id="KW-0813">Transport</keyword>
<dbReference type="EMBL" id="QQNH01000009">
    <property type="protein sequence ID" value="RDE08969.1"/>
    <property type="molecule type" value="Genomic_DNA"/>
</dbReference>
<dbReference type="Proteomes" id="UP000253759">
    <property type="component" value="Unassembled WGS sequence"/>
</dbReference>
<evidence type="ECO:0000256" key="5">
    <source>
        <dbReference type="ARBA" id="ARBA00022729"/>
    </source>
</evidence>
<proteinExistence type="inferred from homology"/>
<evidence type="ECO:0000313" key="9">
    <source>
        <dbReference type="Proteomes" id="UP000253759"/>
    </source>
</evidence>
<evidence type="ECO:0000259" key="7">
    <source>
        <dbReference type="PROSITE" id="PS50983"/>
    </source>
</evidence>
<dbReference type="AlphaFoldDB" id="A0A369W4L6"/>
<organism evidence="8 9">
    <name type="scientific">Pelagibacterium lacus</name>
    <dbReference type="NCBI Taxonomy" id="2282655"/>
    <lineage>
        <taxon>Bacteria</taxon>
        <taxon>Pseudomonadati</taxon>
        <taxon>Pseudomonadota</taxon>
        <taxon>Alphaproteobacteria</taxon>
        <taxon>Hyphomicrobiales</taxon>
        <taxon>Devosiaceae</taxon>
        <taxon>Pelagibacterium</taxon>
    </lineage>
</organism>
<gene>
    <name evidence="8" type="ORF">DVH29_08410</name>
</gene>
<dbReference type="Gene3D" id="3.40.50.1980">
    <property type="entry name" value="Nitrogenase molybdenum iron protein domain"/>
    <property type="match status" value="2"/>
</dbReference>
<dbReference type="InterPro" id="IPR002491">
    <property type="entry name" value="ABC_transptr_periplasmic_BD"/>
</dbReference>
<dbReference type="GO" id="GO:0030288">
    <property type="term" value="C:outer membrane-bounded periplasmic space"/>
    <property type="evidence" value="ECO:0007669"/>
    <property type="project" value="TreeGrafter"/>
</dbReference>
<evidence type="ECO:0000256" key="4">
    <source>
        <dbReference type="ARBA" id="ARBA00022496"/>
    </source>
</evidence>
<keyword evidence="4" id="KW-0408">Iron</keyword>